<sequence>MEAVEVTGAKFVIDFEACEETLTVLRGLAMRFAKDWELLDRLLSGPVRRCCVGRLAGDVEVDVPTEDPLADDRPVA</sequence>
<organism evidence="1 2">
    <name type="scientific">Xylaria bambusicola</name>
    <dbReference type="NCBI Taxonomy" id="326684"/>
    <lineage>
        <taxon>Eukaryota</taxon>
        <taxon>Fungi</taxon>
        <taxon>Dikarya</taxon>
        <taxon>Ascomycota</taxon>
        <taxon>Pezizomycotina</taxon>
        <taxon>Sordariomycetes</taxon>
        <taxon>Xylariomycetidae</taxon>
        <taxon>Xylariales</taxon>
        <taxon>Xylariaceae</taxon>
        <taxon>Xylaria</taxon>
    </lineage>
</organism>
<name>A0AAN7UV36_9PEZI</name>
<gene>
    <name evidence="1" type="ORF">RRF57_003798</name>
</gene>
<dbReference type="AlphaFoldDB" id="A0AAN7UV36"/>
<evidence type="ECO:0000313" key="1">
    <source>
        <dbReference type="EMBL" id="KAK5628084.1"/>
    </source>
</evidence>
<comment type="caution">
    <text evidence="1">The sequence shown here is derived from an EMBL/GenBank/DDBJ whole genome shotgun (WGS) entry which is preliminary data.</text>
</comment>
<evidence type="ECO:0000313" key="2">
    <source>
        <dbReference type="Proteomes" id="UP001305414"/>
    </source>
</evidence>
<protein>
    <submittedName>
        <fullName evidence="1">Uncharacterized protein</fullName>
    </submittedName>
</protein>
<dbReference type="Proteomes" id="UP001305414">
    <property type="component" value="Unassembled WGS sequence"/>
</dbReference>
<proteinExistence type="predicted"/>
<dbReference type="EMBL" id="JAWHQM010000007">
    <property type="protein sequence ID" value="KAK5628084.1"/>
    <property type="molecule type" value="Genomic_DNA"/>
</dbReference>
<keyword evidence="2" id="KW-1185">Reference proteome</keyword>
<accession>A0AAN7UV36</accession>
<reference evidence="1 2" key="1">
    <citation type="submission" date="2023-10" db="EMBL/GenBank/DDBJ databases">
        <title>Draft genome sequence of Xylaria bambusicola isolate GMP-LS, the root and basal stem rot pathogen of sugarcane in Indonesia.</title>
        <authorList>
            <person name="Selvaraj P."/>
            <person name="Muralishankar V."/>
            <person name="Muruganantham S."/>
            <person name="Sp S."/>
            <person name="Haryani S."/>
            <person name="Lau K.J.X."/>
            <person name="Naqvi N.I."/>
        </authorList>
    </citation>
    <scope>NUCLEOTIDE SEQUENCE [LARGE SCALE GENOMIC DNA]</scope>
    <source>
        <strain evidence="1">GMP-LS</strain>
    </source>
</reference>